<dbReference type="AlphaFoldDB" id="A0ABD2WUT1"/>
<evidence type="ECO:0000313" key="2">
    <source>
        <dbReference type="EMBL" id="KAL3396893.1"/>
    </source>
</evidence>
<name>A0ABD2WUT1_9HYME</name>
<protein>
    <submittedName>
        <fullName evidence="2">Uncharacterized protein</fullName>
    </submittedName>
</protein>
<evidence type="ECO:0000313" key="3">
    <source>
        <dbReference type="Proteomes" id="UP001627154"/>
    </source>
</evidence>
<sequence length="137" mass="15671">MKTTDSDRMRVNEKPSDTCPNAGDDHDFDSVNSYEAEDFELKLPLYEISTNHINEVMPSQNRLDKKIHTGSECKYVEPQPTSISTTICKTKYQNCLPVVEIGNENPNDHTNAKTLIILIQKGFNYDSPKVIKQFKKF</sequence>
<organism evidence="2 3">
    <name type="scientific">Trichogramma kaykai</name>
    <dbReference type="NCBI Taxonomy" id="54128"/>
    <lineage>
        <taxon>Eukaryota</taxon>
        <taxon>Metazoa</taxon>
        <taxon>Ecdysozoa</taxon>
        <taxon>Arthropoda</taxon>
        <taxon>Hexapoda</taxon>
        <taxon>Insecta</taxon>
        <taxon>Pterygota</taxon>
        <taxon>Neoptera</taxon>
        <taxon>Endopterygota</taxon>
        <taxon>Hymenoptera</taxon>
        <taxon>Apocrita</taxon>
        <taxon>Proctotrupomorpha</taxon>
        <taxon>Chalcidoidea</taxon>
        <taxon>Trichogrammatidae</taxon>
        <taxon>Trichogramma</taxon>
    </lineage>
</organism>
<gene>
    <name evidence="2" type="ORF">TKK_009264</name>
</gene>
<reference evidence="2 3" key="1">
    <citation type="journal article" date="2024" name="bioRxiv">
        <title>A reference genome for Trichogramma kaykai: A tiny desert-dwelling parasitoid wasp with competing sex-ratio distorters.</title>
        <authorList>
            <person name="Culotta J."/>
            <person name="Lindsey A.R."/>
        </authorList>
    </citation>
    <scope>NUCLEOTIDE SEQUENCE [LARGE SCALE GENOMIC DNA]</scope>
    <source>
        <strain evidence="2 3">KSX58</strain>
    </source>
</reference>
<dbReference type="Proteomes" id="UP001627154">
    <property type="component" value="Unassembled WGS sequence"/>
</dbReference>
<proteinExistence type="predicted"/>
<accession>A0ABD2WUT1</accession>
<comment type="caution">
    <text evidence="2">The sequence shown here is derived from an EMBL/GenBank/DDBJ whole genome shotgun (WGS) entry which is preliminary data.</text>
</comment>
<feature type="region of interest" description="Disordered" evidence="1">
    <location>
        <begin position="1"/>
        <end position="30"/>
    </location>
</feature>
<evidence type="ECO:0000256" key="1">
    <source>
        <dbReference type="SAM" id="MobiDB-lite"/>
    </source>
</evidence>
<keyword evidence="3" id="KW-1185">Reference proteome</keyword>
<dbReference type="EMBL" id="JBJJXI010000068">
    <property type="protein sequence ID" value="KAL3396893.1"/>
    <property type="molecule type" value="Genomic_DNA"/>
</dbReference>
<feature type="compositionally biased region" description="Basic and acidic residues" evidence="1">
    <location>
        <begin position="1"/>
        <end position="16"/>
    </location>
</feature>